<proteinExistence type="predicted"/>
<evidence type="ECO:0000313" key="2">
    <source>
        <dbReference type="EnsemblMetazoa" id="PPA46544.1"/>
    </source>
</evidence>
<dbReference type="EnsemblMetazoa" id="PPA46544.1">
    <property type="protein sequence ID" value="PPA46544.1"/>
    <property type="gene ID" value="WBGene00304323"/>
</dbReference>
<sequence>QMTSIHMIVFLLVLVTSAESYSRFGSSPTQPRGAQVVKRQVVSEAAGSYSGRFRSGGQDVLTRYLGFV</sequence>
<keyword evidence="1" id="KW-0732">Signal</keyword>
<protein>
    <submittedName>
        <fullName evidence="2">Uncharacterized protein</fullName>
    </submittedName>
</protein>
<dbReference type="AlphaFoldDB" id="A0A8R1Z8N9"/>
<dbReference type="Proteomes" id="UP000005239">
    <property type="component" value="Unassembled WGS sequence"/>
</dbReference>
<organism evidence="2 3">
    <name type="scientific">Pristionchus pacificus</name>
    <name type="common">Parasitic nematode worm</name>
    <dbReference type="NCBI Taxonomy" id="54126"/>
    <lineage>
        <taxon>Eukaryota</taxon>
        <taxon>Metazoa</taxon>
        <taxon>Ecdysozoa</taxon>
        <taxon>Nematoda</taxon>
        <taxon>Chromadorea</taxon>
        <taxon>Rhabditida</taxon>
        <taxon>Rhabditina</taxon>
        <taxon>Diplogasteromorpha</taxon>
        <taxon>Diplogasteroidea</taxon>
        <taxon>Neodiplogasteridae</taxon>
        <taxon>Pristionchus</taxon>
    </lineage>
</organism>
<reference evidence="2" key="2">
    <citation type="submission" date="2022-06" db="UniProtKB">
        <authorList>
            <consortium name="EnsemblMetazoa"/>
        </authorList>
    </citation>
    <scope>IDENTIFICATION</scope>
    <source>
        <strain evidence="2">PS312</strain>
    </source>
</reference>
<accession>A0A8R1Z8N9</accession>
<reference evidence="3" key="1">
    <citation type="journal article" date="2008" name="Nat. Genet.">
        <title>The Pristionchus pacificus genome provides a unique perspective on nematode lifestyle and parasitism.</title>
        <authorList>
            <person name="Dieterich C."/>
            <person name="Clifton S.W."/>
            <person name="Schuster L.N."/>
            <person name="Chinwalla A."/>
            <person name="Delehaunty K."/>
            <person name="Dinkelacker I."/>
            <person name="Fulton L."/>
            <person name="Fulton R."/>
            <person name="Godfrey J."/>
            <person name="Minx P."/>
            <person name="Mitreva M."/>
            <person name="Roeseler W."/>
            <person name="Tian H."/>
            <person name="Witte H."/>
            <person name="Yang S.P."/>
            <person name="Wilson R.K."/>
            <person name="Sommer R.J."/>
        </authorList>
    </citation>
    <scope>NUCLEOTIDE SEQUENCE [LARGE SCALE GENOMIC DNA]</scope>
    <source>
        <strain evidence="3">PS312</strain>
    </source>
</reference>
<evidence type="ECO:0000256" key="1">
    <source>
        <dbReference type="SAM" id="SignalP"/>
    </source>
</evidence>
<feature type="signal peptide" evidence="1">
    <location>
        <begin position="1"/>
        <end position="20"/>
    </location>
</feature>
<keyword evidence="3" id="KW-1185">Reference proteome</keyword>
<name>A0A8R1Z8N9_PRIPA</name>
<evidence type="ECO:0000313" key="3">
    <source>
        <dbReference type="Proteomes" id="UP000005239"/>
    </source>
</evidence>
<gene>
    <name evidence="2" type="primary">WBGene00304323</name>
</gene>
<feature type="chain" id="PRO_5035728067" evidence="1">
    <location>
        <begin position="21"/>
        <end position="68"/>
    </location>
</feature>